<protein>
    <submittedName>
        <fullName evidence="2">Predicted protein</fullName>
    </submittedName>
</protein>
<name>A9U7Y7_PHYPA</name>
<gene>
    <name evidence="2" type="ORF">PHYPADRAFT_104133</name>
</gene>
<dbReference type="AlphaFoldDB" id="A9U7Y7"/>
<dbReference type="EMBL" id="DS546726">
    <property type="protein sequence ID" value="EDQ48216.1"/>
    <property type="molecule type" value="Genomic_DNA"/>
</dbReference>
<feature type="compositionally biased region" description="Basic and acidic residues" evidence="1">
    <location>
        <begin position="1"/>
        <end position="43"/>
    </location>
</feature>
<feature type="non-terminal residue" evidence="2">
    <location>
        <position position="1"/>
    </location>
</feature>
<accession>A9U7Y7</accession>
<proteinExistence type="predicted"/>
<evidence type="ECO:0000256" key="1">
    <source>
        <dbReference type="SAM" id="MobiDB-lite"/>
    </source>
</evidence>
<sequence length="200" mass="23078">RNEAGDEKDQQHGKTEQDKTRIIKELHELLHRDVADGQQDHHDQGKRHSRCPPLPESLRFCLQNIRQQVKHQSDSNDRAGHQLQNGQEIDMGYPLADNEQPPLLEGRETQAARNRRSKSSEAARYGSNDQPAQQRDQDDEADIVERLLELMLKQQQQKQIRRSAYDDHAPLEHRSCSVGQDGHQIAVVFGVKRKCRNEMT</sequence>
<evidence type="ECO:0000313" key="2">
    <source>
        <dbReference type="EMBL" id="EDQ48216.1"/>
    </source>
</evidence>
<feature type="region of interest" description="Disordered" evidence="1">
    <location>
        <begin position="1"/>
        <end position="55"/>
    </location>
</feature>
<reference evidence="2" key="1">
    <citation type="journal article" date="2008" name="Science">
        <title>The Physcomitrella genome reveals evolutionary insights into the conquest of land by plants.</title>
        <authorList>
            <person name="Rensing S."/>
            <person name="Lang D."/>
            <person name="Zimmer A."/>
            <person name="Terry A."/>
            <person name="Salamov A."/>
            <person name="Shapiro H."/>
            <person name="Nishiyama T."/>
            <person name="Perroud P.-F."/>
            <person name="Lindquist E."/>
            <person name="Kamisugi Y."/>
            <person name="Tanahashi T."/>
            <person name="Sakakibara K."/>
            <person name="Fujita T."/>
            <person name="Oishi K."/>
            <person name="Shin-I T."/>
            <person name="Kuroki Y."/>
            <person name="Toyoda A."/>
            <person name="Suzuki Y."/>
            <person name="Hashimoto A."/>
            <person name="Yamaguchi K."/>
            <person name="Sugano A."/>
            <person name="Kohara Y."/>
            <person name="Fujiyama A."/>
            <person name="Anterola A."/>
            <person name="Aoki S."/>
            <person name="Ashton N."/>
            <person name="Barbazuk W.B."/>
            <person name="Barker E."/>
            <person name="Bennetzen J."/>
            <person name="Bezanilla M."/>
            <person name="Blankenship R."/>
            <person name="Cho S.H."/>
            <person name="Dutcher S."/>
            <person name="Estelle M."/>
            <person name="Fawcett J.A."/>
            <person name="Gundlach H."/>
            <person name="Hanada K."/>
            <person name="Heyl A."/>
            <person name="Hicks K.A."/>
            <person name="Hugh J."/>
            <person name="Lohr M."/>
            <person name="Mayer K."/>
            <person name="Melkozernov A."/>
            <person name="Murata T."/>
            <person name="Nelson D."/>
            <person name="Pils B."/>
            <person name="Prigge M."/>
            <person name="Reiss B."/>
            <person name="Renner T."/>
            <person name="Rombauts S."/>
            <person name="Rushton P."/>
            <person name="Sanderfoot A."/>
            <person name="Schween G."/>
            <person name="Shiu S.-H."/>
            <person name="Stueber K."/>
            <person name="Theodoulou F.L."/>
            <person name="Tu H."/>
            <person name="Van de Peer Y."/>
            <person name="Verrier P.J."/>
            <person name="Waters E."/>
            <person name="Wood A."/>
            <person name="Yang L."/>
            <person name="Cove D."/>
            <person name="Cuming A."/>
            <person name="Hasebe M."/>
            <person name="Lucas S."/>
            <person name="Mishler D.B."/>
            <person name="Reski R."/>
            <person name="Grigoriev I."/>
            <person name="Quatrano R.S."/>
            <person name="Boore J.L."/>
        </authorList>
    </citation>
    <scope>NUCLEOTIDE SEQUENCE [LARGE SCALE GENOMIC DNA]</scope>
</reference>
<organism>
    <name type="scientific">Physcomitrium patens</name>
    <name type="common">Spreading-leaved earth moss</name>
    <name type="synonym">Physcomitrella patens</name>
    <dbReference type="NCBI Taxonomy" id="3218"/>
    <lineage>
        <taxon>Eukaryota</taxon>
        <taxon>Viridiplantae</taxon>
        <taxon>Streptophyta</taxon>
        <taxon>Embryophyta</taxon>
        <taxon>Bryophyta</taxon>
        <taxon>Bryophytina</taxon>
        <taxon>Bryopsida</taxon>
        <taxon>Funariidae</taxon>
        <taxon>Funariales</taxon>
        <taxon>Funariaceae</taxon>
        <taxon>Physcomitrium</taxon>
    </lineage>
</organism>
<feature type="region of interest" description="Disordered" evidence="1">
    <location>
        <begin position="106"/>
        <end position="138"/>
    </location>
</feature>